<feature type="chain" id="PRO_5016787880" description="Lipoprotein" evidence="2">
    <location>
        <begin position="18"/>
        <end position="208"/>
    </location>
</feature>
<sequence length="208" mass="22803">MKQTSCLTALLCAAALAACGSESQTPAAASATPEARTAAASAASVPQQEAPAHPASAASASASQEDPAFKADALALLKQIEEIGTQSSAYLDSEEMRKKVEEIKTSKDTARKNSLSVEIYRSNIKAYQDAVAKLDTFKANDKEVLALRDLWIKKFQTDIKLFEIQIKEIDSGLSDDQIQEKYKDLYRQNREMAQDAAEQNMAFYKRTR</sequence>
<evidence type="ECO:0000313" key="3">
    <source>
        <dbReference type="EMBL" id="STR00987.1"/>
    </source>
</evidence>
<protein>
    <recommendedName>
        <fullName evidence="5">Lipoprotein</fullName>
    </recommendedName>
</protein>
<evidence type="ECO:0008006" key="5">
    <source>
        <dbReference type="Google" id="ProtNLM"/>
    </source>
</evidence>
<name>A0A377R145_9NEIS</name>
<dbReference type="EMBL" id="UGJJ01000001">
    <property type="protein sequence ID" value="STR00987.1"/>
    <property type="molecule type" value="Genomic_DNA"/>
</dbReference>
<dbReference type="RefSeq" id="WP_115308181.1">
    <property type="nucleotide sequence ID" value="NZ_UGJJ01000001.1"/>
</dbReference>
<feature type="signal peptide" evidence="2">
    <location>
        <begin position="1"/>
        <end position="17"/>
    </location>
</feature>
<proteinExistence type="predicted"/>
<accession>A0A377R145</accession>
<dbReference type="Proteomes" id="UP000254293">
    <property type="component" value="Unassembled WGS sequence"/>
</dbReference>
<evidence type="ECO:0000256" key="2">
    <source>
        <dbReference type="SAM" id="SignalP"/>
    </source>
</evidence>
<gene>
    <name evidence="3" type="ORF">NCTC13336_01213</name>
</gene>
<reference evidence="3 4" key="1">
    <citation type="submission" date="2018-06" db="EMBL/GenBank/DDBJ databases">
        <authorList>
            <consortium name="Pathogen Informatics"/>
            <person name="Doyle S."/>
        </authorList>
    </citation>
    <scope>NUCLEOTIDE SEQUENCE [LARGE SCALE GENOMIC DNA]</scope>
    <source>
        <strain evidence="3 4">NCTC13336</strain>
    </source>
</reference>
<keyword evidence="2" id="KW-0732">Signal</keyword>
<dbReference type="AlphaFoldDB" id="A0A377R145"/>
<feature type="region of interest" description="Disordered" evidence="1">
    <location>
        <begin position="23"/>
        <end position="63"/>
    </location>
</feature>
<evidence type="ECO:0000256" key="1">
    <source>
        <dbReference type="SAM" id="MobiDB-lite"/>
    </source>
</evidence>
<evidence type="ECO:0000313" key="4">
    <source>
        <dbReference type="Proteomes" id="UP000254293"/>
    </source>
</evidence>
<dbReference type="PROSITE" id="PS51257">
    <property type="entry name" value="PROKAR_LIPOPROTEIN"/>
    <property type="match status" value="1"/>
</dbReference>
<keyword evidence="4" id="KW-1185">Reference proteome</keyword>
<dbReference type="OrthoDB" id="8607233at2"/>
<organism evidence="3 4">
    <name type="scientific">Kingella potus</name>
    <dbReference type="NCBI Taxonomy" id="265175"/>
    <lineage>
        <taxon>Bacteria</taxon>
        <taxon>Pseudomonadati</taxon>
        <taxon>Pseudomonadota</taxon>
        <taxon>Betaproteobacteria</taxon>
        <taxon>Neisseriales</taxon>
        <taxon>Neisseriaceae</taxon>
        <taxon>Kingella</taxon>
    </lineage>
</organism>